<reference evidence="10 11" key="1">
    <citation type="submission" date="2020-07" db="EMBL/GenBank/DDBJ databases">
        <title>Genomic Encyclopedia of Type Strains, Phase IV (KMG-IV): sequencing the most valuable type-strain genomes for metagenomic binning, comparative biology and taxonomic classification.</title>
        <authorList>
            <person name="Goeker M."/>
        </authorList>
    </citation>
    <scope>NUCLEOTIDE SEQUENCE [LARGE SCALE GENOMIC DNA]</scope>
    <source>
        <strain evidence="10 11">DSM 25220</strain>
    </source>
</reference>
<accession>A0A7W0BUX2</accession>
<dbReference type="GO" id="GO:0022857">
    <property type="term" value="F:transmembrane transporter activity"/>
    <property type="evidence" value="ECO:0007669"/>
    <property type="project" value="InterPro"/>
</dbReference>
<protein>
    <recommendedName>
        <fullName evidence="7">MFS-type drug efflux transporter P55</fullName>
    </recommendedName>
</protein>
<feature type="transmembrane region" description="Helical" evidence="8">
    <location>
        <begin position="284"/>
        <end position="304"/>
    </location>
</feature>
<organism evidence="10 11">
    <name type="scientific">[Anoxybacillus] calidus</name>
    <dbReference type="NCBI Taxonomy" id="575178"/>
    <lineage>
        <taxon>Bacteria</taxon>
        <taxon>Bacillati</taxon>
        <taxon>Bacillota</taxon>
        <taxon>Bacilli</taxon>
        <taxon>Bacillales</taxon>
        <taxon>Anoxybacillaceae</taxon>
        <taxon>Paranoxybacillus</taxon>
    </lineage>
</organism>
<feature type="transmembrane region" description="Helical" evidence="8">
    <location>
        <begin position="97"/>
        <end position="118"/>
    </location>
</feature>
<dbReference type="GO" id="GO:0005886">
    <property type="term" value="C:plasma membrane"/>
    <property type="evidence" value="ECO:0007669"/>
    <property type="project" value="UniProtKB-SubCell"/>
</dbReference>
<evidence type="ECO:0000256" key="1">
    <source>
        <dbReference type="ARBA" id="ARBA00004651"/>
    </source>
</evidence>
<proteinExistence type="predicted"/>
<evidence type="ECO:0000256" key="2">
    <source>
        <dbReference type="ARBA" id="ARBA00022448"/>
    </source>
</evidence>
<dbReference type="Proteomes" id="UP000580891">
    <property type="component" value="Unassembled WGS sequence"/>
</dbReference>
<feature type="transmembrane region" description="Helical" evidence="8">
    <location>
        <begin position="253"/>
        <end position="272"/>
    </location>
</feature>
<feature type="transmembrane region" description="Helical" evidence="8">
    <location>
        <begin position="7"/>
        <end position="29"/>
    </location>
</feature>
<evidence type="ECO:0000259" key="9">
    <source>
        <dbReference type="PROSITE" id="PS50850"/>
    </source>
</evidence>
<name>A0A7W0BUX2_9BACL</name>
<evidence type="ECO:0000313" key="11">
    <source>
        <dbReference type="Proteomes" id="UP000580891"/>
    </source>
</evidence>
<dbReference type="PROSITE" id="PS50850">
    <property type="entry name" value="MFS"/>
    <property type="match status" value="1"/>
</dbReference>
<feature type="transmembrane region" description="Helical" evidence="8">
    <location>
        <begin position="41"/>
        <end position="60"/>
    </location>
</feature>
<feature type="domain" description="Major facilitator superfamily (MFS) profile" evidence="9">
    <location>
        <begin position="7"/>
        <end position="437"/>
    </location>
</feature>
<keyword evidence="6 8" id="KW-0472">Membrane</keyword>
<feature type="transmembrane region" description="Helical" evidence="8">
    <location>
        <begin position="216"/>
        <end position="232"/>
    </location>
</feature>
<dbReference type="PANTHER" id="PTHR23501">
    <property type="entry name" value="MAJOR FACILITATOR SUPERFAMILY"/>
    <property type="match status" value="1"/>
</dbReference>
<dbReference type="EMBL" id="JACDUU010000002">
    <property type="protein sequence ID" value="MBA2870925.1"/>
    <property type="molecule type" value="Genomic_DNA"/>
</dbReference>
<feature type="transmembrane region" description="Helical" evidence="8">
    <location>
        <begin position="72"/>
        <end position="91"/>
    </location>
</feature>
<dbReference type="InterPro" id="IPR005829">
    <property type="entry name" value="Sugar_transporter_CS"/>
</dbReference>
<feature type="transmembrane region" description="Helical" evidence="8">
    <location>
        <begin position="341"/>
        <end position="364"/>
    </location>
</feature>
<dbReference type="InterPro" id="IPR020846">
    <property type="entry name" value="MFS_dom"/>
</dbReference>
<comment type="subcellular location">
    <subcellularLocation>
        <location evidence="1">Cell membrane</location>
        <topology evidence="1">Multi-pass membrane protein</topology>
    </subcellularLocation>
</comment>
<dbReference type="FunFam" id="1.20.1720.10:FF:000004">
    <property type="entry name" value="EmrB/QacA family drug resistance transporter"/>
    <property type="match status" value="1"/>
</dbReference>
<dbReference type="SUPFAM" id="SSF103473">
    <property type="entry name" value="MFS general substrate transporter"/>
    <property type="match status" value="1"/>
</dbReference>
<dbReference type="InterPro" id="IPR036259">
    <property type="entry name" value="MFS_trans_sf"/>
</dbReference>
<feature type="transmembrane region" description="Helical" evidence="8">
    <location>
        <begin position="189"/>
        <end position="210"/>
    </location>
</feature>
<evidence type="ECO:0000256" key="8">
    <source>
        <dbReference type="SAM" id="Phobius"/>
    </source>
</evidence>
<dbReference type="CDD" id="cd17502">
    <property type="entry name" value="MFS_Azr1_MDR_like"/>
    <property type="match status" value="1"/>
</dbReference>
<feature type="transmembrane region" description="Helical" evidence="8">
    <location>
        <begin position="414"/>
        <end position="432"/>
    </location>
</feature>
<keyword evidence="3" id="KW-1003">Cell membrane</keyword>
<feature type="transmembrane region" description="Helical" evidence="8">
    <location>
        <begin position="384"/>
        <end position="402"/>
    </location>
</feature>
<dbReference type="Gene3D" id="1.20.1720.10">
    <property type="entry name" value="Multidrug resistance protein D"/>
    <property type="match status" value="1"/>
</dbReference>
<evidence type="ECO:0000256" key="5">
    <source>
        <dbReference type="ARBA" id="ARBA00022989"/>
    </source>
</evidence>
<evidence type="ECO:0000256" key="3">
    <source>
        <dbReference type="ARBA" id="ARBA00022475"/>
    </source>
</evidence>
<dbReference type="RefSeq" id="WP_181536814.1">
    <property type="nucleotide sequence ID" value="NZ_JACDUU010000002.1"/>
</dbReference>
<keyword evidence="2" id="KW-0813">Transport</keyword>
<evidence type="ECO:0000313" key="10">
    <source>
        <dbReference type="EMBL" id="MBA2870925.1"/>
    </source>
</evidence>
<dbReference type="PANTHER" id="PTHR23501:SF191">
    <property type="entry name" value="VACUOLAR BASIC AMINO ACID TRANSPORTER 4"/>
    <property type="match status" value="1"/>
</dbReference>
<sequence>MKSRTTVMISIVLAMLVASMDTTIMNTTMPIITKELGGFELYAWAFAAYMITTTVLSPIAGRLSDIFGRKRVFGFGIVLFLIGSLLCGMSQNMLQLVIFRAVQGIGAGFMMPFPAIIAGDLFPIEKRGKIQAFFTAMWGLSALLAPLLGAFFVEYMSWRWIFYVNLPICLLSLLTLLPYQEVYEPKKASVDYIGAILFAVGVSFLLLDTVVEKNQLIYAILGILFIAIFYLFEKKQSSPLVPLSMVSNKTIKWMNINGFLGCAALFGTSSYIPLFLQNVAHQSLFISGVALLGMAIGWMLVSVPAGKWILKYGYRFLLIIGNVLLVASGALLVILNQSHGFWYVFITMFVQGLAFGLTSTVGVIGSQQMVEPYQKGISTSFFMFSRNIGTAIGVTIMGAFLTKAPDFMTGIHNLFLFGLVGSIIALLTSFLIKNDATEEKRNVNVQNQVV</sequence>
<keyword evidence="11" id="KW-1185">Reference proteome</keyword>
<dbReference type="Pfam" id="PF07690">
    <property type="entry name" value="MFS_1"/>
    <property type="match status" value="1"/>
</dbReference>
<dbReference type="AlphaFoldDB" id="A0A7W0BUX2"/>
<feature type="transmembrane region" description="Helical" evidence="8">
    <location>
        <begin position="316"/>
        <end position="335"/>
    </location>
</feature>
<comment type="caution">
    <text evidence="10">The sequence shown here is derived from an EMBL/GenBank/DDBJ whole genome shotgun (WGS) entry which is preliminary data.</text>
</comment>
<evidence type="ECO:0000256" key="7">
    <source>
        <dbReference type="ARBA" id="ARBA00044273"/>
    </source>
</evidence>
<feature type="transmembrane region" description="Helical" evidence="8">
    <location>
        <begin position="158"/>
        <end position="177"/>
    </location>
</feature>
<evidence type="ECO:0000256" key="6">
    <source>
        <dbReference type="ARBA" id="ARBA00023136"/>
    </source>
</evidence>
<keyword evidence="4 8" id="KW-0812">Transmembrane</keyword>
<dbReference type="PROSITE" id="PS00216">
    <property type="entry name" value="SUGAR_TRANSPORT_1"/>
    <property type="match status" value="1"/>
</dbReference>
<dbReference type="Gene3D" id="1.20.1250.20">
    <property type="entry name" value="MFS general substrate transporter like domains"/>
    <property type="match status" value="1"/>
</dbReference>
<dbReference type="InterPro" id="IPR011701">
    <property type="entry name" value="MFS"/>
</dbReference>
<evidence type="ECO:0000256" key="4">
    <source>
        <dbReference type="ARBA" id="ARBA00022692"/>
    </source>
</evidence>
<keyword evidence="5 8" id="KW-1133">Transmembrane helix</keyword>
<feature type="transmembrane region" description="Helical" evidence="8">
    <location>
        <begin position="130"/>
        <end position="152"/>
    </location>
</feature>
<gene>
    <name evidence="10" type="ORF">HNQ85_001195</name>
</gene>